<dbReference type="AlphaFoldDB" id="A0A8T2TLX8"/>
<dbReference type="Proteomes" id="UP000825935">
    <property type="component" value="Chromosome 11"/>
</dbReference>
<reference evidence="4" key="1">
    <citation type="submission" date="2021-08" db="EMBL/GenBank/DDBJ databases">
        <title>WGS assembly of Ceratopteris richardii.</title>
        <authorList>
            <person name="Marchant D.B."/>
            <person name="Chen G."/>
            <person name="Jenkins J."/>
            <person name="Shu S."/>
            <person name="Leebens-Mack J."/>
            <person name="Grimwood J."/>
            <person name="Schmutz J."/>
            <person name="Soltis P."/>
            <person name="Soltis D."/>
            <person name="Chen Z.-H."/>
        </authorList>
    </citation>
    <scope>NUCLEOTIDE SEQUENCE</scope>
    <source>
        <strain evidence="4">Whitten #5841</strain>
        <tissue evidence="4">Leaf</tissue>
    </source>
</reference>
<dbReference type="PANTHER" id="PTHR46327">
    <property type="entry name" value="F16F4.11 PROTEIN-RELATED"/>
    <property type="match status" value="1"/>
</dbReference>
<feature type="compositionally biased region" description="Acidic residues" evidence="2">
    <location>
        <begin position="82"/>
        <end position="92"/>
    </location>
</feature>
<evidence type="ECO:0000313" key="5">
    <source>
        <dbReference type="Proteomes" id="UP000825935"/>
    </source>
</evidence>
<evidence type="ECO:0000256" key="2">
    <source>
        <dbReference type="SAM" id="MobiDB-lite"/>
    </source>
</evidence>
<evidence type="ECO:0000259" key="3">
    <source>
        <dbReference type="Pfam" id="PF13837"/>
    </source>
</evidence>
<feature type="compositionally biased region" description="Acidic residues" evidence="2">
    <location>
        <begin position="278"/>
        <end position="301"/>
    </location>
</feature>
<proteinExistence type="predicted"/>
<comment type="caution">
    <text evidence="4">The sequence shown here is derived from an EMBL/GenBank/DDBJ whole genome shotgun (WGS) entry which is preliminary data.</text>
</comment>
<evidence type="ECO:0000313" key="4">
    <source>
        <dbReference type="EMBL" id="KAH7424451.1"/>
    </source>
</evidence>
<dbReference type="EMBL" id="CM035416">
    <property type="protein sequence ID" value="KAH7424451.1"/>
    <property type="molecule type" value="Genomic_DNA"/>
</dbReference>
<gene>
    <name evidence="4" type="ORF">KP509_11G009500</name>
</gene>
<keyword evidence="5" id="KW-1185">Reference proteome</keyword>
<sequence length="478" mass="53664">MEGSIIGGPILSGPEAGVLDLDPGLHHHSLHHQQTMSHHLQGMAPLSSTQHLNLGHDLDSTIGYDTSKSLLLCGKTKPAVSSEDDEPSLTEDGDGHPTGKVRKGSPWQRMKWTDAMVKLLIQVVILVGEDGTNEVVDCNKKKTGFLQKKGKWKSVSRVMNEKGCYVSPQQCEDKFNDLNKRYKRLNDILGKGIACCVVEDPSLLDSMDNVPAKSKEDVRKILSSKQLFYKEICAYHNGCKSVLPVDFELQRSVHSGNMCQNPEYMDIGRQHSGLDCGHDDDEEEDDDDIDKDDDDDDDSDDHDASHPQTDTVNGINAPFARQKTPIKQSDRISSPFLKYSMAFAADPPLSMDQIMMAQDGTKRTAEQQHSIQASILQLEEQKVGLLAQALELERQRFKWERLNSKRSRELEQLRLDNKKMKLENERISLSLKQKELEAEYKRSEASMSSIDLILERFHSKEPSNLVSGQSIGQQNVEI</sequence>
<protein>
    <recommendedName>
        <fullName evidence="3">Myb/SANT-like DNA-binding domain-containing protein</fullName>
    </recommendedName>
</protein>
<dbReference type="OrthoDB" id="784295at2759"/>
<dbReference type="Gene3D" id="1.10.10.60">
    <property type="entry name" value="Homeodomain-like"/>
    <property type="match status" value="1"/>
</dbReference>
<feature type="coiled-coil region" evidence="1">
    <location>
        <begin position="375"/>
        <end position="439"/>
    </location>
</feature>
<accession>A0A8T2TLX8</accession>
<dbReference type="EMBL" id="CM035416">
    <property type="protein sequence ID" value="KAH7424452.1"/>
    <property type="molecule type" value="Genomic_DNA"/>
</dbReference>
<dbReference type="OMA" id="SKGCYVS"/>
<dbReference type="InterPro" id="IPR044822">
    <property type="entry name" value="Myb_DNA-bind_4"/>
</dbReference>
<feature type="region of interest" description="Disordered" evidence="2">
    <location>
        <begin position="270"/>
        <end position="327"/>
    </location>
</feature>
<dbReference type="Pfam" id="PF13837">
    <property type="entry name" value="Myb_DNA-bind_4"/>
    <property type="match status" value="1"/>
</dbReference>
<organism evidence="4 5">
    <name type="scientific">Ceratopteris richardii</name>
    <name type="common">Triangle waterfern</name>
    <dbReference type="NCBI Taxonomy" id="49495"/>
    <lineage>
        <taxon>Eukaryota</taxon>
        <taxon>Viridiplantae</taxon>
        <taxon>Streptophyta</taxon>
        <taxon>Embryophyta</taxon>
        <taxon>Tracheophyta</taxon>
        <taxon>Polypodiopsida</taxon>
        <taxon>Polypodiidae</taxon>
        <taxon>Polypodiales</taxon>
        <taxon>Pteridineae</taxon>
        <taxon>Pteridaceae</taxon>
        <taxon>Parkerioideae</taxon>
        <taxon>Ceratopteris</taxon>
    </lineage>
</organism>
<dbReference type="PANTHER" id="PTHR46327:SF9">
    <property type="entry name" value="MYB_SANT-LIKE DNA-BINDING DOMAIN-CONTAINING PROTEIN"/>
    <property type="match status" value="1"/>
</dbReference>
<name>A0A8T2TLX8_CERRI</name>
<keyword evidence="1" id="KW-0175">Coiled coil</keyword>
<feature type="region of interest" description="Disordered" evidence="2">
    <location>
        <begin position="78"/>
        <end position="105"/>
    </location>
</feature>
<feature type="domain" description="Myb/SANT-like DNA-binding" evidence="3">
    <location>
        <begin position="109"/>
        <end position="191"/>
    </location>
</feature>
<evidence type="ECO:0000256" key="1">
    <source>
        <dbReference type="SAM" id="Coils"/>
    </source>
</evidence>